<evidence type="ECO:0000313" key="3">
    <source>
        <dbReference type="EMBL" id="TCL44429.1"/>
    </source>
</evidence>
<dbReference type="Proteomes" id="UP000294682">
    <property type="component" value="Unassembled WGS sequence"/>
</dbReference>
<protein>
    <recommendedName>
        <fullName evidence="5">YHYH domain-containing protein</fullName>
    </recommendedName>
</protein>
<evidence type="ECO:0000256" key="2">
    <source>
        <dbReference type="SAM" id="SignalP"/>
    </source>
</evidence>
<dbReference type="InterPro" id="IPR047773">
    <property type="entry name" value="YHYH_dom_bact"/>
</dbReference>
<dbReference type="AlphaFoldDB" id="A0A9X8Y8R8"/>
<reference evidence="3 4" key="1">
    <citation type="submission" date="2019-03" db="EMBL/GenBank/DDBJ databases">
        <title>Genomic Encyclopedia of Type Strains, Phase IV (KMG-IV): sequencing the most valuable type-strain genomes for metagenomic binning, comparative biology and taxonomic classification.</title>
        <authorList>
            <person name="Goeker M."/>
        </authorList>
    </citation>
    <scope>NUCLEOTIDE SEQUENCE [LARGE SCALE GENOMIC DNA]</scope>
    <source>
        <strain evidence="3 4">DSM 100433</strain>
    </source>
</reference>
<accession>A0A9X8Y8R8</accession>
<feature type="signal peptide" evidence="2">
    <location>
        <begin position="1"/>
        <end position="20"/>
    </location>
</feature>
<dbReference type="NCBIfam" id="NF033223">
    <property type="entry name" value="YHYH_alt"/>
    <property type="match status" value="1"/>
</dbReference>
<feature type="chain" id="PRO_5040736132" description="YHYH domain-containing protein" evidence="2">
    <location>
        <begin position="21"/>
        <end position="219"/>
    </location>
</feature>
<feature type="region of interest" description="Disordered" evidence="1">
    <location>
        <begin position="70"/>
        <end position="95"/>
    </location>
</feature>
<gene>
    <name evidence="3" type="ORF">EDD78_10242</name>
</gene>
<dbReference type="RefSeq" id="WP_286170676.1">
    <property type="nucleotide sequence ID" value="NZ_SLUK01000002.1"/>
</dbReference>
<evidence type="ECO:0000256" key="1">
    <source>
        <dbReference type="SAM" id="MobiDB-lite"/>
    </source>
</evidence>
<evidence type="ECO:0000313" key="4">
    <source>
        <dbReference type="Proteomes" id="UP000294682"/>
    </source>
</evidence>
<organism evidence="3 4">
    <name type="scientific">Harryflintia acetispora</name>
    <dbReference type="NCBI Taxonomy" id="1849041"/>
    <lineage>
        <taxon>Bacteria</taxon>
        <taxon>Bacillati</taxon>
        <taxon>Bacillota</taxon>
        <taxon>Clostridia</taxon>
        <taxon>Eubacteriales</taxon>
        <taxon>Oscillospiraceae</taxon>
        <taxon>Harryflintia</taxon>
    </lineage>
</organism>
<keyword evidence="2" id="KW-0732">Signal</keyword>
<name>A0A9X8Y8R8_9FIRM</name>
<comment type="caution">
    <text evidence="3">The sequence shown here is derived from an EMBL/GenBank/DDBJ whole genome shotgun (WGS) entry which is preliminary data.</text>
</comment>
<evidence type="ECO:0008006" key="5">
    <source>
        <dbReference type="Google" id="ProtNLM"/>
    </source>
</evidence>
<proteinExistence type="predicted"/>
<sequence>MKRLFSVLIVLCLITTSAFAHPGRTDSAGGHKDNKNVSGLGPYHYHHGYPAHLHTNGVCPYETPVSPAPEAAQVPEAAQAPAAPAAGAAPSAPAAQTEREKAEFLDAYIAIIVDGGKEYHTLDCPVYAAGEDFIAYNVSKAQKLDYTPCAKCHPAAAAKTDREKAEFLDAYIAIIVDGGKEYHTLDCPVYAAGENFCAYNVSKAQSLEYTPCAKCHPAN</sequence>
<dbReference type="EMBL" id="SLUK01000002">
    <property type="protein sequence ID" value="TCL44429.1"/>
    <property type="molecule type" value="Genomic_DNA"/>
</dbReference>
<keyword evidence="4" id="KW-1185">Reference proteome</keyword>